<comment type="similarity">
    <text evidence="1">Belongs to the glycosyl hydrolase 16 family.</text>
</comment>
<protein>
    <submittedName>
        <fullName evidence="4">Beta-glucanase (GH16 family)</fullName>
    </submittedName>
</protein>
<accession>A0ABS4H2X3</accession>
<dbReference type="SUPFAM" id="SSF49899">
    <property type="entry name" value="Concanavalin A-like lectins/glucanases"/>
    <property type="match status" value="1"/>
</dbReference>
<dbReference type="InterPro" id="IPR013320">
    <property type="entry name" value="ConA-like_dom_sf"/>
</dbReference>
<dbReference type="Pfam" id="PF22184">
    <property type="entry name" value="CBM_56"/>
    <property type="match status" value="1"/>
</dbReference>
<evidence type="ECO:0000313" key="4">
    <source>
        <dbReference type="EMBL" id="MBP1936475.1"/>
    </source>
</evidence>
<dbReference type="PROSITE" id="PS51762">
    <property type="entry name" value="GH16_2"/>
    <property type="match status" value="1"/>
</dbReference>
<evidence type="ECO:0000256" key="1">
    <source>
        <dbReference type="ARBA" id="ARBA00006865"/>
    </source>
</evidence>
<dbReference type="PANTHER" id="PTHR10963">
    <property type="entry name" value="GLYCOSYL HYDROLASE-RELATED"/>
    <property type="match status" value="1"/>
</dbReference>
<name>A0ABS4H2X3_9BACL</name>
<feature type="domain" description="GH16" evidence="2">
    <location>
        <begin position="32"/>
        <end position="320"/>
    </location>
</feature>
<evidence type="ECO:0000259" key="3">
    <source>
        <dbReference type="PROSITE" id="PS52005"/>
    </source>
</evidence>
<feature type="domain" description="CBM56" evidence="3">
    <location>
        <begin position="326"/>
        <end position="419"/>
    </location>
</feature>
<dbReference type="InterPro" id="IPR000757">
    <property type="entry name" value="Beta-glucanase-like"/>
</dbReference>
<dbReference type="InterPro" id="IPR047569">
    <property type="entry name" value="CBM56"/>
</dbReference>
<dbReference type="Pfam" id="PF00722">
    <property type="entry name" value="Glyco_hydro_16"/>
    <property type="match status" value="1"/>
</dbReference>
<comment type="caution">
    <text evidence="4">The sequence shown here is derived from an EMBL/GenBank/DDBJ whole genome shotgun (WGS) entry which is preliminary data.</text>
</comment>
<sequence>MTNLLGSLASLWNRRKRNVISRTLLIFTLFLPIFSNVSHPSVVNAAVPGAPSGFTLSFSDDFNGTSGSGINTANWLYDLGTSYPGGAPNWGTGEVETMTNSTSNVYLDGSGHLAIKPIRASNGTWTSGRIESQRTDFQPPAGGIMRVEASIQLPNVTGAGAQGIWPAFWMLGSPFRGVYTNWPSVGEIDIMENINGINTVWGTLHCGTSPGGPCNETSGIGGNRSGFSPSLQAGYHTYAIEYDKSVSPEQIRWYVDGIQYHTVNANQVDAATWSNATNHGFFIILNVAMGGGWPGAPTSSTASGVPMLVDYVAVWTKAGSGGGGGSGGTGSEYSYGVDNVNSSQVKVWFTPSGFTAGYVILHYTQPGQTQQNVYMTYNSSSGRWEYTVNGLTSGQQLSYFYTYQKSGLQYDTGQYTYTKP</sequence>
<reference evidence="4 5" key="1">
    <citation type="submission" date="2021-03" db="EMBL/GenBank/DDBJ databases">
        <title>Genomic Encyclopedia of Type Strains, Phase IV (KMG-IV): sequencing the most valuable type-strain genomes for metagenomic binning, comparative biology and taxonomic classification.</title>
        <authorList>
            <person name="Goeker M."/>
        </authorList>
    </citation>
    <scope>NUCLEOTIDE SEQUENCE [LARGE SCALE GENOMIC DNA]</scope>
    <source>
        <strain evidence="4 5">DSM 23491</strain>
    </source>
</reference>
<dbReference type="PANTHER" id="PTHR10963:SF55">
    <property type="entry name" value="GLYCOSIDE HYDROLASE FAMILY 16 PROTEIN"/>
    <property type="match status" value="1"/>
</dbReference>
<organism evidence="4 5">
    <name type="scientific">Paenibacillus sediminis</name>
    <dbReference type="NCBI Taxonomy" id="664909"/>
    <lineage>
        <taxon>Bacteria</taxon>
        <taxon>Bacillati</taxon>
        <taxon>Bacillota</taxon>
        <taxon>Bacilli</taxon>
        <taxon>Bacillales</taxon>
        <taxon>Paenibacillaceae</taxon>
        <taxon>Paenibacillus</taxon>
    </lineage>
</organism>
<keyword evidence="5" id="KW-1185">Reference proteome</keyword>
<dbReference type="RefSeq" id="WP_209846831.1">
    <property type="nucleotide sequence ID" value="NZ_CBCRVE010000002.1"/>
</dbReference>
<dbReference type="CDD" id="cd02182">
    <property type="entry name" value="GH16_Strep_laminarinase_like"/>
    <property type="match status" value="1"/>
</dbReference>
<dbReference type="InterPro" id="IPR050546">
    <property type="entry name" value="Glycosyl_Hydrlase_16"/>
</dbReference>
<dbReference type="Gene3D" id="2.60.120.200">
    <property type="match status" value="1"/>
</dbReference>
<dbReference type="Proteomes" id="UP001519273">
    <property type="component" value="Unassembled WGS sequence"/>
</dbReference>
<dbReference type="EMBL" id="JAGGKP010000001">
    <property type="protein sequence ID" value="MBP1936475.1"/>
    <property type="molecule type" value="Genomic_DNA"/>
</dbReference>
<proteinExistence type="inferred from homology"/>
<dbReference type="PROSITE" id="PS52005">
    <property type="entry name" value="CBM56"/>
    <property type="match status" value="1"/>
</dbReference>
<evidence type="ECO:0000313" key="5">
    <source>
        <dbReference type="Proteomes" id="UP001519273"/>
    </source>
</evidence>
<gene>
    <name evidence="4" type="ORF">J2Z20_001336</name>
</gene>
<evidence type="ECO:0000259" key="2">
    <source>
        <dbReference type="PROSITE" id="PS51762"/>
    </source>
</evidence>